<evidence type="ECO:0008006" key="4">
    <source>
        <dbReference type="Google" id="ProtNLM"/>
    </source>
</evidence>
<accession>A0A840BYA7</accession>
<comment type="caution">
    <text evidence="2">The sequence shown here is derived from an EMBL/GenBank/DDBJ whole genome shotgun (WGS) entry which is preliminary data.</text>
</comment>
<dbReference type="AlphaFoldDB" id="A0A840BYA7"/>
<keyword evidence="1" id="KW-0175">Coiled coil</keyword>
<reference evidence="2 3" key="1">
    <citation type="submission" date="2020-08" db="EMBL/GenBank/DDBJ databases">
        <title>Genomic Encyclopedia of Type Strains, Phase IV (KMG-IV): sequencing the most valuable type-strain genomes for metagenomic binning, comparative biology and taxonomic classification.</title>
        <authorList>
            <person name="Goeker M."/>
        </authorList>
    </citation>
    <scope>NUCLEOTIDE SEQUENCE [LARGE SCALE GENOMIC DNA]</scope>
    <source>
        <strain evidence="2 3">DSM 103737</strain>
    </source>
</reference>
<sequence>MARQRDTNTLDLFRDFQPAPVVARFGEEVVRAGTLAARLSRAVSQCLRDCGLSREVVARRMSEFLGEDVPVSMLEAYASQAKAGTHQISATRLIALVSVTGDERPLNALLDAAALIAVPSRYEALLKRERAKELKDELERQIAAADAEWRARR</sequence>
<organism evidence="2 3">
    <name type="scientific">Chelatococcus caeni</name>
    <dbReference type="NCBI Taxonomy" id="1348468"/>
    <lineage>
        <taxon>Bacteria</taxon>
        <taxon>Pseudomonadati</taxon>
        <taxon>Pseudomonadota</taxon>
        <taxon>Alphaproteobacteria</taxon>
        <taxon>Hyphomicrobiales</taxon>
        <taxon>Chelatococcaceae</taxon>
        <taxon>Chelatococcus</taxon>
    </lineage>
</organism>
<dbReference type="Proteomes" id="UP000577362">
    <property type="component" value="Unassembled WGS sequence"/>
</dbReference>
<name>A0A840BYA7_9HYPH</name>
<dbReference type="EMBL" id="JACIEN010000001">
    <property type="protein sequence ID" value="MBB4016702.1"/>
    <property type="molecule type" value="Genomic_DNA"/>
</dbReference>
<gene>
    <name evidence="2" type="ORF">GGR16_001708</name>
</gene>
<feature type="coiled-coil region" evidence="1">
    <location>
        <begin position="121"/>
        <end position="148"/>
    </location>
</feature>
<proteinExistence type="predicted"/>
<evidence type="ECO:0000256" key="1">
    <source>
        <dbReference type="SAM" id="Coils"/>
    </source>
</evidence>
<evidence type="ECO:0000313" key="2">
    <source>
        <dbReference type="EMBL" id="MBB4016702.1"/>
    </source>
</evidence>
<protein>
    <recommendedName>
        <fullName evidence="4">DNA transposition protein</fullName>
    </recommendedName>
</protein>
<dbReference type="RefSeq" id="WP_183316244.1">
    <property type="nucleotide sequence ID" value="NZ_JACIEN010000001.1"/>
</dbReference>
<evidence type="ECO:0000313" key="3">
    <source>
        <dbReference type="Proteomes" id="UP000577362"/>
    </source>
</evidence>
<keyword evidence="3" id="KW-1185">Reference proteome</keyword>